<feature type="compositionally biased region" description="Polar residues" evidence="1">
    <location>
        <begin position="165"/>
        <end position="179"/>
    </location>
</feature>
<dbReference type="PROSITE" id="PS51257">
    <property type="entry name" value="PROKAR_LIPOPROTEIN"/>
    <property type="match status" value="1"/>
</dbReference>
<dbReference type="KEGG" id="smon:AWR27_07950"/>
<accession>A0A1P9X414</accession>
<dbReference type="STRING" id="1178516.AWR27_07950"/>
<feature type="region of interest" description="Disordered" evidence="1">
    <location>
        <begin position="164"/>
        <end position="183"/>
    </location>
</feature>
<evidence type="ECO:0000256" key="1">
    <source>
        <dbReference type="SAM" id="MobiDB-lite"/>
    </source>
</evidence>
<proteinExistence type="predicted"/>
<dbReference type="AlphaFoldDB" id="A0A1P9X414"/>
<gene>
    <name evidence="3" type="ORF">AWR27_07950</name>
</gene>
<dbReference type="EMBL" id="CP014263">
    <property type="protein sequence ID" value="AQG82380.1"/>
    <property type="molecule type" value="Genomic_DNA"/>
</dbReference>
<feature type="chain" id="PRO_5012185119" description="Type 1 periplasmic binding fold superfamily protein" evidence="2">
    <location>
        <begin position="23"/>
        <end position="189"/>
    </location>
</feature>
<dbReference type="OrthoDB" id="713689at2"/>
<name>A0A1P9X414_9BACT</name>
<keyword evidence="2" id="KW-0732">Signal</keyword>
<evidence type="ECO:0000313" key="3">
    <source>
        <dbReference type="EMBL" id="AQG82380.1"/>
    </source>
</evidence>
<feature type="signal peptide" evidence="2">
    <location>
        <begin position="1"/>
        <end position="22"/>
    </location>
</feature>
<sequence>MNLVRKSLLLILSMAVLISACNRDEEDPAPTDDNEAITTATLTLTSQTTPVQTVTATVENLHTTADFSRATLNLRANTTYTGSITLLDKTKSPTLDVSKEVAEEANEHLLVYTFTPATGSPASMTVTATDRDTNPAPGPYPIGLATQVRTGVAGSGRLKVVLRHQPNTKNGTPTPGSSDLDTDFNVVIQ</sequence>
<evidence type="ECO:0000256" key="2">
    <source>
        <dbReference type="SAM" id="SignalP"/>
    </source>
</evidence>
<evidence type="ECO:0000313" key="4">
    <source>
        <dbReference type="Proteomes" id="UP000187941"/>
    </source>
</evidence>
<reference evidence="3 4" key="1">
    <citation type="submission" date="2016-01" db="EMBL/GenBank/DDBJ databases">
        <authorList>
            <person name="Oliw E.H."/>
        </authorList>
    </citation>
    <scope>NUCLEOTIDE SEQUENCE [LARGE SCALE GENOMIC DNA]</scope>
    <source>
        <strain evidence="3 4">DY10</strain>
    </source>
</reference>
<keyword evidence="4" id="KW-1185">Reference proteome</keyword>
<dbReference type="Proteomes" id="UP000187941">
    <property type="component" value="Chromosome"/>
</dbReference>
<organism evidence="3 4">
    <name type="scientific">Spirosoma montaniterrae</name>
    <dbReference type="NCBI Taxonomy" id="1178516"/>
    <lineage>
        <taxon>Bacteria</taxon>
        <taxon>Pseudomonadati</taxon>
        <taxon>Bacteroidota</taxon>
        <taxon>Cytophagia</taxon>
        <taxon>Cytophagales</taxon>
        <taxon>Cytophagaceae</taxon>
        <taxon>Spirosoma</taxon>
    </lineage>
</organism>
<dbReference type="RefSeq" id="WP_077133868.1">
    <property type="nucleotide sequence ID" value="NZ_CP014263.1"/>
</dbReference>
<protein>
    <recommendedName>
        <fullName evidence="5">Type 1 periplasmic binding fold superfamily protein</fullName>
    </recommendedName>
</protein>
<evidence type="ECO:0008006" key="5">
    <source>
        <dbReference type="Google" id="ProtNLM"/>
    </source>
</evidence>